<sequence length="121" mass="14016">MTAHLAVKRVYEPVDASDGFRVLVDRLWLRGLSKDKAHIDAWVKNLAPSDALRHRFGHEPAKWAEFKQRYAVDLQTHEDAVRAFEAELVRHPRVTLLYAAHDEQHNNALALLAYLQRRRVA</sequence>
<dbReference type="AlphaFoldDB" id="E6PQN2"/>
<protein>
    <recommendedName>
        <fullName evidence="2">Uroporphyrin-III C-methyltransferase</fullName>
    </recommendedName>
</protein>
<reference evidence="1" key="1">
    <citation type="submission" date="2009-10" db="EMBL/GenBank/DDBJ databases">
        <title>Diversity of trophic interactions inside an arsenic-rich microbial ecosystem.</title>
        <authorList>
            <person name="Bertin P.N."/>
            <person name="Heinrich-Salmeron A."/>
            <person name="Pelletier E."/>
            <person name="Goulhen-Chollet F."/>
            <person name="Arsene-Ploetze F."/>
            <person name="Gallien S."/>
            <person name="Calteau A."/>
            <person name="Vallenet D."/>
            <person name="Casiot C."/>
            <person name="Chane-Woon-Ming B."/>
            <person name="Giloteaux L."/>
            <person name="Barakat M."/>
            <person name="Bonnefoy V."/>
            <person name="Bruneel O."/>
            <person name="Chandler M."/>
            <person name="Cleiss J."/>
            <person name="Duran R."/>
            <person name="Elbaz-Poulichet F."/>
            <person name="Fonknechten N."/>
            <person name="Lauga B."/>
            <person name="Mornico D."/>
            <person name="Ortet P."/>
            <person name="Schaeffer C."/>
            <person name="Siguier P."/>
            <person name="Alexander Thil Smith A."/>
            <person name="Van Dorsselaer A."/>
            <person name="Weissenbach J."/>
            <person name="Medigue C."/>
            <person name="Le Paslier D."/>
        </authorList>
    </citation>
    <scope>NUCLEOTIDE SEQUENCE</scope>
</reference>
<dbReference type="PANTHER" id="PTHR36849:SF1">
    <property type="entry name" value="CYTOPLASMIC PROTEIN"/>
    <property type="match status" value="1"/>
</dbReference>
<name>E6PQN2_9ZZZZ</name>
<organism evidence="1">
    <name type="scientific">mine drainage metagenome</name>
    <dbReference type="NCBI Taxonomy" id="410659"/>
    <lineage>
        <taxon>unclassified sequences</taxon>
        <taxon>metagenomes</taxon>
        <taxon>ecological metagenomes</taxon>
    </lineage>
</organism>
<comment type="caution">
    <text evidence="1">The sequence shown here is derived from an EMBL/GenBank/DDBJ whole genome shotgun (WGS) entry which is preliminary data.</text>
</comment>
<accession>E6PQN2</accession>
<proteinExistence type="predicted"/>
<dbReference type="Pfam" id="PF22752">
    <property type="entry name" value="DUF488-N3i"/>
    <property type="match status" value="1"/>
</dbReference>
<evidence type="ECO:0000313" key="1">
    <source>
        <dbReference type="EMBL" id="CBH97237.1"/>
    </source>
</evidence>
<dbReference type="InterPro" id="IPR052552">
    <property type="entry name" value="YeaO-like"/>
</dbReference>
<dbReference type="EMBL" id="CABM01000042">
    <property type="protein sequence ID" value="CBH97237.1"/>
    <property type="molecule type" value="Genomic_DNA"/>
</dbReference>
<gene>
    <name evidence="1" type="ORF">CARN2_2709</name>
</gene>
<evidence type="ECO:0008006" key="2">
    <source>
        <dbReference type="Google" id="ProtNLM"/>
    </source>
</evidence>
<dbReference type="PANTHER" id="PTHR36849">
    <property type="entry name" value="CYTOPLASMIC PROTEIN-RELATED"/>
    <property type="match status" value="1"/>
</dbReference>